<dbReference type="GO" id="GO:0006508">
    <property type="term" value="P:proteolysis"/>
    <property type="evidence" value="ECO:0007669"/>
    <property type="project" value="UniProtKB-KW"/>
</dbReference>
<dbReference type="AlphaFoldDB" id="A0A1F5A513"/>
<name>A0A1F5A513_9BACT</name>
<feature type="transmembrane region" description="Helical" evidence="9">
    <location>
        <begin position="122"/>
        <end position="143"/>
    </location>
</feature>
<dbReference type="GO" id="GO:0005886">
    <property type="term" value="C:plasma membrane"/>
    <property type="evidence" value="ECO:0007669"/>
    <property type="project" value="UniProtKB-SubCell"/>
</dbReference>
<protein>
    <recommendedName>
        <fullName evidence="9">Lipoprotein signal peptidase</fullName>
        <ecNumber evidence="9">3.4.23.36</ecNumber>
    </recommendedName>
    <alternativeName>
        <fullName evidence="9">Prolipoprotein signal peptidase</fullName>
    </alternativeName>
    <alternativeName>
        <fullName evidence="9">Signal peptidase II</fullName>
        <shortName evidence="9">SPase II</shortName>
    </alternativeName>
</protein>
<evidence type="ECO:0000256" key="11">
    <source>
        <dbReference type="RuleBase" id="RU004181"/>
    </source>
</evidence>
<comment type="pathway">
    <text evidence="9">Protein modification; lipoprotein biosynthesis (signal peptide cleavage).</text>
</comment>
<evidence type="ECO:0000256" key="4">
    <source>
        <dbReference type="ARBA" id="ARBA00022692"/>
    </source>
</evidence>
<dbReference type="Pfam" id="PF01252">
    <property type="entry name" value="Peptidase_A8"/>
    <property type="match status" value="1"/>
</dbReference>
<evidence type="ECO:0000256" key="10">
    <source>
        <dbReference type="RuleBase" id="RU000594"/>
    </source>
</evidence>
<dbReference type="PANTHER" id="PTHR33695:SF1">
    <property type="entry name" value="LIPOPROTEIN SIGNAL PEPTIDASE"/>
    <property type="match status" value="1"/>
</dbReference>
<comment type="caution">
    <text evidence="9">Lacks conserved residue(s) required for the propagation of feature annotation.</text>
</comment>
<evidence type="ECO:0000256" key="3">
    <source>
        <dbReference type="ARBA" id="ARBA00022670"/>
    </source>
</evidence>
<dbReference type="InterPro" id="IPR001872">
    <property type="entry name" value="Peptidase_A8"/>
</dbReference>
<comment type="similarity">
    <text evidence="1 9 11">Belongs to the peptidase A8 family.</text>
</comment>
<feature type="region of interest" description="Disordered" evidence="12">
    <location>
        <begin position="148"/>
        <end position="172"/>
    </location>
</feature>
<feature type="active site" evidence="9">
    <location>
        <position position="113"/>
    </location>
</feature>
<reference evidence="13 14" key="1">
    <citation type="journal article" date="2016" name="Nat. Commun.">
        <title>Thousands of microbial genomes shed light on interconnected biogeochemical processes in an aquifer system.</title>
        <authorList>
            <person name="Anantharaman K."/>
            <person name="Brown C.T."/>
            <person name="Hug L.A."/>
            <person name="Sharon I."/>
            <person name="Castelle C.J."/>
            <person name="Probst A.J."/>
            <person name="Thomas B.C."/>
            <person name="Singh A."/>
            <person name="Wilkins M.J."/>
            <person name="Karaoz U."/>
            <person name="Brodie E.L."/>
            <person name="Williams K.H."/>
            <person name="Hubbard S.S."/>
            <person name="Banfield J.F."/>
        </authorList>
    </citation>
    <scope>NUCLEOTIDE SEQUENCE [LARGE SCALE GENOMIC DNA]</scope>
</reference>
<keyword evidence="5 9" id="KW-0064">Aspartyl protease</keyword>
<dbReference type="HAMAP" id="MF_00161">
    <property type="entry name" value="LspA"/>
    <property type="match status" value="1"/>
</dbReference>
<keyword evidence="6 9" id="KW-0378">Hydrolase</keyword>
<dbReference type="NCBIfam" id="TIGR00077">
    <property type="entry name" value="lspA"/>
    <property type="match status" value="1"/>
</dbReference>
<evidence type="ECO:0000256" key="7">
    <source>
        <dbReference type="ARBA" id="ARBA00022989"/>
    </source>
</evidence>
<dbReference type="EC" id="3.4.23.36" evidence="9"/>
<comment type="catalytic activity">
    <reaction evidence="9 10">
        <text>Release of signal peptides from bacterial membrane prolipoproteins. Hydrolyzes -Xaa-Yaa-Zaa-|-(S,diacylglyceryl)Cys-, in which Xaa is hydrophobic (preferably Leu), and Yaa (Ala or Ser) and Zaa (Gly or Ala) have small, neutral side chains.</text>
        <dbReference type="EC" id="3.4.23.36"/>
    </reaction>
</comment>
<evidence type="ECO:0000313" key="14">
    <source>
        <dbReference type="Proteomes" id="UP000177701"/>
    </source>
</evidence>
<feature type="transmembrane region" description="Helical" evidence="9">
    <location>
        <begin position="53"/>
        <end position="73"/>
    </location>
</feature>
<feature type="active site" evidence="9">
    <location>
        <position position="127"/>
    </location>
</feature>
<proteinExistence type="inferred from homology"/>
<dbReference type="STRING" id="1797291.A2V47_06590"/>
<evidence type="ECO:0000256" key="12">
    <source>
        <dbReference type="SAM" id="MobiDB-lite"/>
    </source>
</evidence>
<evidence type="ECO:0000256" key="1">
    <source>
        <dbReference type="ARBA" id="ARBA00006139"/>
    </source>
</evidence>
<keyword evidence="7 9" id="KW-1133">Transmembrane helix</keyword>
<keyword evidence="2 9" id="KW-1003">Cell membrane</keyword>
<dbReference type="PROSITE" id="PS00855">
    <property type="entry name" value="SPASE_II"/>
    <property type="match status" value="1"/>
</dbReference>
<dbReference type="UniPathway" id="UPA00665"/>
<evidence type="ECO:0000313" key="13">
    <source>
        <dbReference type="EMBL" id="OGD13643.1"/>
    </source>
</evidence>
<dbReference type="Proteomes" id="UP000177701">
    <property type="component" value="Unassembled WGS sequence"/>
</dbReference>
<dbReference type="PANTHER" id="PTHR33695">
    <property type="entry name" value="LIPOPROTEIN SIGNAL PEPTIDASE"/>
    <property type="match status" value="1"/>
</dbReference>
<evidence type="ECO:0000256" key="5">
    <source>
        <dbReference type="ARBA" id="ARBA00022750"/>
    </source>
</evidence>
<keyword evidence="3 9" id="KW-0645">Protease</keyword>
<dbReference type="PRINTS" id="PR00781">
    <property type="entry name" value="LIPOSIGPTASE"/>
</dbReference>
<evidence type="ECO:0000256" key="6">
    <source>
        <dbReference type="ARBA" id="ARBA00022801"/>
    </source>
</evidence>
<comment type="function">
    <text evidence="9 10">This protein specifically catalyzes the removal of signal peptides from prolipoproteins.</text>
</comment>
<comment type="caution">
    <text evidence="13">The sequence shown here is derived from an EMBL/GenBank/DDBJ whole genome shotgun (WGS) entry which is preliminary data.</text>
</comment>
<feature type="transmembrane region" description="Helical" evidence="9">
    <location>
        <begin position="85"/>
        <end position="102"/>
    </location>
</feature>
<accession>A0A1F5A513</accession>
<gene>
    <name evidence="9" type="primary">lspA</name>
    <name evidence="13" type="ORF">A2V47_06590</name>
</gene>
<sequence>MGYMLFVLFIILLDQASKIYIQYNMHIGESIPVIEGIFHITYIENPYTAFGLFRYQTIFFVIAASVSVILIILIYKKIIFQKDPFMYIPLTLVLGGAVGNLIDRVRINGRVIDFIDFRIWPVFNFADSAIVCGMLVLLIHVLFPAPEKENEGEVEKGEKWEEEEKYKAQDKE</sequence>
<dbReference type="GO" id="GO:0004190">
    <property type="term" value="F:aspartic-type endopeptidase activity"/>
    <property type="evidence" value="ECO:0007669"/>
    <property type="project" value="UniProtKB-UniRule"/>
</dbReference>
<keyword evidence="8 9" id="KW-0472">Membrane</keyword>
<evidence type="ECO:0000256" key="9">
    <source>
        <dbReference type="HAMAP-Rule" id="MF_00161"/>
    </source>
</evidence>
<dbReference type="EMBL" id="MEYH01000105">
    <property type="protein sequence ID" value="OGD13643.1"/>
    <property type="molecule type" value="Genomic_DNA"/>
</dbReference>
<evidence type="ECO:0000256" key="8">
    <source>
        <dbReference type="ARBA" id="ARBA00023136"/>
    </source>
</evidence>
<keyword evidence="4 9" id="KW-0812">Transmembrane</keyword>
<evidence type="ECO:0000256" key="2">
    <source>
        <dbReference type="ARBA" id="ARBA00022475"/>
    </source>
</evidence>
<organism evidence="13 14">
    <name type="scientific">Candidatus Sediminicultor quintus</name>
    <dbReference type="NCBI Taxonomy" id="1797291"/>
    <lineage>
        <taxon>Bacteria</taxon>
        <taxon>Pseudomonadati</taxon>
        <taxon>Atribacterota</taxon>
        <taxon>Candidatus Phoenicimicrobiia</taxon>
        <taxon>Candidatus Pheonicimicrobiales</taxon>
        <taxon>Candidatus Phoenicimicrobiaceae</taxon>
        <taxon>Candidatus Sediminicultor</taxon>
    </lineage>
</organism>
<comment type="subcellular location">
    <subcellularLocation>
        <location evidence="9">Cell membrane</location>
        <topology evidence="9">Multi-pass membrane protein</topology>
    </subcellularLocation>
</comment>